<proteinExistence type="predicted"/>
<dbReference type="EMBL" id="JARBHB010000004">
    <property type="protein sequence ID" value="KAJ8887761.1"/>
    <property type="molecule type" value="Genomic_DNA"/>
</dbReference>
<protein>
    <submittedName>
        <fullName evidence="2">Uncharacterized protein</fullName>
    </submittedName>
</protein>
<feature type="compositionally biased region" description="Basic and acidic residues" evidence="1">
    <location>
        <begin position="13"/>
        <end position="26"/>
    </location>
</feature>
<accession>A0ABQ9HTQ4</accession>
<sequence>MPSPSRPGAEGPENQKLKGEAARDSQEQYAASITPKTTHPPMALKAADTIAEFLGESALPVEERGHVHEPSLLTSESVPIITYPSEEKKPQQTCWIELQEEAVMSMAEVVQGGEESTAEYLVEEPREPTPWRPSRPP</sequence>
<evidence type="ECO:0000313" key="3">
    <source>
        <dbReference type="Proteomes" id="UP001159363"/>
    </source>
</evidence>
<reference evidence="2 3" key="1">
    <citation type="submission" date="2023-02" db="EMBL/GenBank/DDBJ databases">
        <title>LHISI_Scaffold_Assembly.</title>
        <authorList>
            <person name="Stuart O.P."/>
            <person name="Cleave R."/>
            <person name="Magrath M.J.L."/>
            <person name="Mikheyev A.S."/>
        </authorList>
    </citation>
    <scope>NUCLEOTIDE SEQUENCE [LARGE SCALE GENOMIC DNA]</scope>
    <source>
        <strain evidence="2">Daus_M_001</strain>
        <tissue evidence="2">Leg muscle</tissue>
    </source>
</reference>
<feature type="region of interest" description="Disordered" evidence="1">
    <location>
        <begin position="1"/>
        <end position="42"/>
    </location>
</feature>
<gene>
    <name evidence="2" type="ORF">PR048_013979</name>
</gene>
<keyword evidence="3" id="KW-1185">Reference proteome</keyword>
<evidence type="ECO:0000256" key="1">
    <source>
        <dbReference type="SAM" id="MobiDB-lite"/>
    </source>
</evidence>
<comment type="caution">
    <text evidence="2">The sequence shown here is derived from an EMBL/GenBank/DDBJ whole genome shotgun (WGS) entry which is preliminary data.</text>
</comment>
<name>A0ABQ9HTQ4_9NEOP</name>
<dbReference type="Proteomes" id="UP001159363">
    <property type="component" value="Chromosome X"/>
</dbReference>
<feature type="region of interest" description="Disordered" evidence="1">
    <location>
        <begin position="114"/>
        <end position="137"/>
    </location>
</feature>
<evidence type="ECO:0000313" key="2">
    <source>
        <dbReference type="EMBL" id="KAJ8887761.1"/>
    </source>
</evidence>
<organism evidence="2 3">
    <name type="scientific">Dryococelus australis</name>
    <dbReference type="NCBI Taxonomy" id="614101"/>
    <lineage>
        <taxon>Eukaryota</taxon>
        <taxon>Metazoa</taxon>
        <taxon>Ecdysozoa</taxon>
        <taxon>Arthropoda</taxon>
        <taxon>Hexapoda</taxon>
        <taxon>Insecta</taxon>
        <taxon>Pterygota</taxon>
        <taxon>Neoptera</taxon>
        <taxon>Polyneoptera</taxon>
        <taxon>Phasmatodea</taxon>
        <taxon>Verophasmatodea</taxon>
        <taxon>Anareolatae</taxon>
        <taxon>Phasmatidae</taxon>
        <taxon>Eurycanthinae</taxon>
        <taxon>Dryococelus</taxon>
    </lineage>
</organism>
<feature type="compositionally biased region" description="Polar residues" evidence="1">
    <location>
        <begin position="27"/>
        <end position="37"/>
    </location>
</feature>